<comment type="function">
    <text evidence="5">Part of the twin-arginine translocation (Tat) system that transports large folded proteins containing a characteristic twin-arginine motif in their signal peptide across membranes.</text>
</comment>
<evidence type="ECO:0000256" key="3">
    <source>
        <dbReference type="ARBA" id="ARBA00022989"/>
    </source>
</evidence>
<feature type="transmembrane region" description="Helical" evidence="5">
    <location>
        <begin position="127"/>
        <end position="152"/>
    </location>
</feature>
<feature type="transmembrane region" description="Helical" evidence="5">
    <location>
        <begin position="213"/>
        <end position="231"/>
    </location>
</feature>
<dbReference type="GO" id="GO:0033281">
    <property type="term" value="C:TAT protein transport complex"/>
    <property type="evidence" value="ECO:0007669"/>
    <property type="project" value="UniProtKB-UniRule"/>
</dbReference>
<feature type="transmembrane region" description="Helical" evidence="5">
    <location>
        <begin position="84"/>
        <end position="106"/>
    </location>
</feature>
<comment type="caution">
    <text evidence="5">Lacks conserved residue(s) required for the propagation of feature annotation.</text>
</comment>
<dbReference type="GO" id="GO:0008320">
    <property type="term" value="F:protein transmembrane transporter activity"/>
    <property type="evidence" value="ECO:0007669"/>
    <property type="project" value="UniProtKB-UniRule"/>
</dbReference>
<dbReference type="PRINTS" id="PR01840">
    <property type="entry name" value="TATCFAMILY"/>
</dbReference>
<gene>
    <name evidence="5" type="primary">tatC</name>
    <name evidence="7" type="ORF">ACFSBL_12505</name>
</gene>
<dbReference type="Proteomes" id="UP001597034">
    <property type="component" value="Unassembled WGS sequence"/>
</dbReference>
<name>A0ABD6DKE7_9EURY</name>
<dbReference type="EMBL" id="JBHUDO010000003">
    <property type="protein sequence ID" value="MFD1646502.1"/>
    <property type="molecule type" value="Genomic_DNA"/>
</dbReference>
<keyword evidence="8" id="KW-1185">Reference proteome</keyword>
<dbReference type="GO" id="GO:0043953">
    <property type="term" value="P:protein transport by the Tat complex"/>
    <property type="evidence" value="ECO:0007669"/>
    <property type="project" value="UniProtKB-UniRule"/>
</dbReference>
<keyword evidence="3 5" id="KW-1133">Transmembrane helix</keyword>
<keyword evidence="5" id="KW-0813">Transport</keyword>
<comment type="subcellular location">
    <subcellularLocation>
        <location evidence="5">Cell membrane</location>
        <topology evidence="5">Multi-pass membrane protein</topology>
    </subcellularLocation>
    <subcellularLocation>
        <location evidence="1">Membrane</location>
        <topology evidence="1">Multi-pass membrane protein</topology>
    </subcellularLocation>
</comment>
<protein>
    <recommendedName>
        <fullName evidence="5">Sec-independent protein translocase protein TatC</fullName>
    </recommendedName>
</protein>
<feature type="transmembrane region" description="Helical" evidence="5">
    <location>
        <begin position="775"/>
        <end position="796"/>
    </location>
</feature>
<dbReference type="PANTHER" id="PTHR30371:SF0">
    <property type="entry name" value="SEC-INDEPENDENT PROTEIN TRANSLOCASE PROTEIN TATC, CHLOROPLASTIC-RELATED"/>
    <property type="match status" value="1"/>
</dbReference>
<proteinExistence type="inferred from homology"/>
<feature type="transmembrane region" description="Helical" evidence="5">
    <location>
        <begin position="669"/>
        <end position="693"/>
    </location>
</feature>
<keyword evidence="2 5" id="KW-0812">Transmembrane</keyword>
<feature type="transmembrane region" description="Helical" evidence="5">
    <location>
        <begin position="330"/>
        <end position="353"/>
    </location>
</feature>
<evidence type="ECO:0000256" key="2">
    <source>
        <dbReference type="ARBA" id="ARBA00022692"/>
    </source>
</evidence>
<evidence type="ECO:0000256" key="1">
    <source>
        <dbReference type="ARBA" id="ARBA00004141"/>
    </source>
</evidence>
<accession>A0ABD6DKE7</accession>
<feature type="transmembrane region" description="Helical" evidence="5">
    <location>
        <begin position="237"/>
        <end position="258"/>
    </location>
</feature>
<dbReference type="AlphaFoldDB" id="A0ABD6DKE7"/>
<dbReference type="HAMAP" id="MF_00902">
    <property type="entry name" value="TatC"/>
    <property type="match status" value="1"/>
</dbReference>
<feature type="transmembrane region" description="Helical" evidence="5">
    <location>
        <begin position="279"/>
        <end position="299"/>
    </location>
</feature>
<evidence type="ECO:0000313" key="8">
    <source>
        <dbReference type="Proteomes" id="UP001597034"/>
    </source>
</evidence>
<keyword evidence="5" id="KW-0653">Protein transport</keyword>
<keyword evidence="5" id="KW-1003">Cell membrane</keyword>
<dbReference type="InterPro" id="IPR002033">
    <property type="entry name" value="TatC"/>
</dbReference>
<comment type="subunit">
    <text evidence="5">Forms a complex with TatA.</text>
</comment>
<evidence type="ECO:0000313" key="7">
    <source>
        <dbReference type="EMBL" id="MFD1646502.1"/>
    </source>
</evidence>
<feature type="transmembrane region" description="Helical" evidence="5">
    <location>
        <begin position="172"/>
        <end position="192"/>
    </location>
</feature>
<feature type="transmembrane region" description="Helical" evidence="5">
    <location>
        <begin position="513"/>
        <end position="532"/>
    </location>
</feature>
<feature type="region of interest" description="Disordered" evidence="6">
    <location>
        <begin position="427"/>
        <end position="477"/>
    </location>
</feature>
<dbReference type="Pfam" id="PF00902">
    <property type="entry name" value="TatC"/>
    <property type="match status" value="2"/>
</dbReference>
<keyword evidence="5" id="KW-0811">Translocation</keyword>
<sequence>MSSVIGEDTARSINSGRETAGVMLRTLQKHLQKVFIVFLVGMIGTIYSLRLFIWDFLQQNTKQRMPPDIALQVDVIARTPFDVILLQFKIGVIVGALLALPLLLYFAKDSLAQRGFQPDVPLSRWQIGGIVGAVFILFILGVIYAYVVFFPFMFEFLATNAVNASIKPSYDITMWTEFIVFLTFSFGLAAQLPLMMSSLSYVELVSYEFWRDNWRYAFLIIFVFGALFSPPDPFTQIMWAIPLISLYVLSLGFSKVVTNLNRAGGSGPNAPDQNLLRKRMLQFVGIAVASAAGTATFFASEGTQIVSEQLFPAIPSMVRPGPLFPTSDPLSLFVVGLQGAFVIAGSALVIYTINMLRLPVVPKGGTRPGDPTSIDVGQLDAAGVRAAPPEVFAEMSEEEAVGYAREAMDADEPDKAEAVLDRFDEAEAAREAEEAAEQAAQDEPKSLADPTSMGMERESHENYVEDEEEEGGFLSRTTAGMVDPFTEDETTEDDIGGYYYDVMFIFESITSKLFRVVGLFMVVMFGSFYWLYTGGLGDIKRNFIKRIPPAVRGDPAAVGFDTAFEAGKPLMDAMTVAPGVSQAPSSGPANPGAVASGQPYSEIVASMGGPSEVGLIVALHPVEALIFEVKVSFLFGVAAALPVFMYYAWPAMKERGIVSTGENSTFLVWGAALFVGFAIGSVLGYFLVAPTIISYLVADAIQADMVISYRLKSFFWLIFFTTLGIGIFIDIVVTMLLFHWGNIVKYRTFREFWRPIVVSIFLAAALFSPSGVLTMLVLSIPIALAYLLGLGLLSIVTVPWRLRGGGGGGGRGEPEEPAADEAA</sequence>
<reference evidence="7 8" key="1">
    <citation type="journal article" date="2019" name="Int. J. Syst. Evol. Microbiol.">
        <title>The Global Catalogue of Microorganisms (GCM) 10K type strain sequencing project: providing services to taxonomists for standard genome sequencing and annotation.</title>
        <authorList>
            <consortium name="The Broad Institute Genomics Platform"/>
            <consortium name="The Broad Institute Genome Sequencing Center for Infectious Disease"/>
            <person name="Wu L."/>
            <person name="Ma J."/>
        </authorList>
    </citation>
    <scope>NUCLEOTIDE SEQUENCE [LARGE SCALE GENOMIC DNA]</scope>
    <source>
        <strain evidence="7 8">CGMCC 1.10390</strain>
    </source>
</reference>
<evidence type="ECO:0000256" key="5">
    <source>
        <dbReference type="HAMAP-Rule" id="MF_00902"/>
    </source>
</evidence>
<comment type="similarity">
    <text evidence="5">Belongs to the TatC family.</text>
</comment>
<organism evidence="7 8">
    <name type="scientific">Haloarchaeobius litoreus</name>
    <dbReference type="NCBI Taxonomy" id="755306"/>
    <lineage>
        <taxon>Archaea</taxon>
        <taxon>Methanobacteriati</taxon>
        <taxon>Methanobacteriota</taxon>
        <taxon>Stenosarchaea group</taxon>
        <taxon>Halobacteria</taxon>
        <taxon>Halobacteriales</taxon>
        <taxon>Halorubellaceae</taxon>
        <taxon>Haloarchaeobius</taxon>
    </lineage>
</organism>
<dbReference type="RefSeq" id="WP_256401410.1">
    <property type="nucleotide sequence ID" value="NZ_JANHJR010000003.1"/>
</dbReference>
<evidence type="ECO:0000256" key="4">
    <source>
        <dbReference type="ARBA" id="ARBA00023136"/>
    </source>
</evidence>
<keyword evidence="4 5" id="KW-0472">Membrane</keyword>
<feature type="transmembrane region" description="Helical" evidence="5">
    <location>
        <begin position="34"/>
        <end position="53"/>
    </location>
</feature>
<feature type="transmembrane region" description="Helical" evidence="5">
    <location>
        <begin position="631"/>
        <end position="649"/>
    </location>
</feature>
<feature type="transmembrane region" description="Helical" evidence="5">
    <location>
        <begin position="752"/>
        <end position="769"/>
    </location>
</feature>
<feature type="transmembrane region" description="Helical" evidence="5">
    <location>
        <begin position="713"/>
        <end position="740"/>
    </location>
</feature>
<dbReference type="PANTHER" id="PTHR30371">
    <property type="entry name" value="SEC-INDEPENDENT PROTEIN TRANSLOCASE PROTEIN TATC"/>
    <property type="match status" value="1"/>
</dbReference>
<evidence type="ECO:0000256" key="6">
    <source>
        <dbReference type="SAM" id="MobiDB-lite"/>
    </source>
</evidence>
<comment type="caution">
    <text evidence="7">The sequence shown here is derived from an EMBL/GenBank/DDBJ whole genome shotgun (WGS) entry which is preliminary data.</text>
</comment>